<sequence length="76" mass="8592">MRTRPHSYSHYFNVKISGNGSATPEGIKFPGRETTWDHHVVAGPTKYQVRYDAPSGSVPTVSIKERGQFPDDFRIK</sequence>
<name>A0A6G1H4Z3_9PEZI</name>
<organism evidence="1 2">
    <name type="scientific">Aulographum hederae CBS 113979</name>
    <dbReference type="NCBI Taxonomy" id="1176131"/>
    <lineage>
        <taxon>Eukaryota</taxon>
        <taxon>Fungi</taxon>
        <taxon>Dikarya</taxon>
        <taxon>Ascomycota</taxon>
        <taxon>Pezizomycotina</taxon>
        <taxon>Dothideomycetes</taxon>
        <taxon>Pleosporomycetidae</taxon>
        <taxon>Aulographales</taxon>
        <taxon>Aulographaceae</taxon>
    </lineage>
</organism>
<dbReference type="EMBL" id="ML977150">
    <property type="protein sequence ID" value="KAF1988028.1"/>
    <property type="molecule type" value="Genomic_DNA"/>
</dbReference>
<gene>
    <name evidence="1" type="ORF">K402DRAFT_419878</name>
</gene>
<protein>
    <submittedName>
        <fullName evidence="1">Uncharacterized protein</fullName>
    </submittedName>
</protein>
<dbReference type="Proteomes" id="UP000800041">
    <property type="component" value="Unassembled WGS sequence"/>
</dbReference>
<proteinExistence type="predicted"/>
<keyword evidence="2" id="KW-1185">Reference proteome</keyword>
<evidence type="ECO:0000313" key="1">
    <source>
        <dbReference type="EMBL" id="KAF1988028.1"/>
    </source>
</evidence>
<accession>A0A6G1H4Z3</accession>
<reference evidence="1" key="1">
    <citation type="journal article" date="2020" name="Stud. Mycol.">
        <title>101 Dothideomycetes genomes: a test case for predicting lifestyles and emergence of pathogens.</title>
        <authorList>
            <person name="Haridas S."/>
            <person name="Albert R."/>
            <person name="Binder M."/>
            <person name="Bloem J."/>
            <person name="Labutti K."/>
            <person name="Salamov A."/>
            <person name="Andreopoulos B."/>
            <person name="Baker S."/>
            <person name="Barry K."/>
            <person name="Bills G."/>
            <person name="Bluhm B."/>
            <person name="Cannon C."/>
            <person name="Castanera R."/>
            <person name="Culley D."/>
            <person name="Daum C."/>
            <person name="Ezra D."/>
            <person name="Gonzalez J."/>
            <person name="Henrissat B."/>
            <person name="Kuo A."/>
            <person name="Liang C."/>
            <person name="Lipzen A."/>
            <person name="Lutzoni F."/>
            <person name="Magnuson J."/>
            <person name="Mondo S."/>
            <person name="Nolan M."/>
            <person name="Ohm R."/>
            <person name="Pangilinan J."/>
            <person name="Park H.-J."/>
            <person name="Ramirez L."/>
            <person name="Alfaro M."/>
            <person name="Sun H."/>
            <person name="Tritt A."/>
            <person name="Yoshinaga Y."/>
            <person name="Zwiers L.-H."/>
            <person name="Turgeon B."/>
            <person name="Goodwin S."/>
            <person name="Spatafora J."/>
            <person name="Crous P."/>
            <person name="Grigoriev I."/>
        </authorList>
    </citation>
    <scope>NUCLEOTIDE SEQUENCE</scope>
    <source>
        <strain evidence="1">CBS 113979</strain>
    </source>
</reference>
<dbReference type="AlphaFoldDB" id="A0A6G1H4Z3"/>
<evidence type="ECO:0000313" key="2">
    <source>
        <dbReference type="Proteomes" id="UP000800041"/>
    </source>
</evidence>